<feature type="domain" description="Far11/STRP C-terminal" evidence="1">
    <location>
        <begin position="289"/>
        <end position="624"/>
    </location>
</feature>
<evidence type="ECO:0000259" key="1">
    <source>
        <dbReference type="SMART" id="SM01293"/>
    </source>
</evidence>
<name>A0A0G4J1Q0_PLABS</name>
<dbReference type="GO" id="GO:0005829">
    <property type="term" value="C:cytosol"/>
    <property type="evidence" value="ECO:0007669"/>
    <property type="project" value="TreeGrafter"/>
</dbReference>
<sequence length="678" mass="75813">MSDGVGSKLSMRIPARSSLRRGSTALTALDGGAGSLFARADWDEVAEEIGEVFSLSESIDLINGRRLITELDERLDLDRVLQDIRSKDQLQRLYSGDILLSLLVGGQLPPEASRSERLGNAGRIARQVVDSGAYHSILQNLGRAVAAIHRPDTLVSAPPSFWTDSKEIRLHFNIVLVVLITLREVHLANSQIAGKTLVEFGLDLVASDQCDLYPLKKVLQLIRLSLLITFGDISSAQFDRPGYLTQSKARRRDVFKVCKHISECFGPVLCIPNPVHESGIELVTFSNTPRALAHRATYLRSCVHLGYSDMEDYVDLASGGHAERPETSSEALYRTLQTNLRQSVVALLKILLSVAPSVRPSAQMVNSDNEFIIAPGLTSLGETLERARHTEIITKSIAFILLALLKCFRRGHPLQFCSLLCLLQDKNALVLILKFLNQNVSGSLMKRNDVDSMSPFSEEMWKMQDMDTVLESISNAAPLQGPCWRKYSAYSNLLRVLQKISKNAPRQIRALVKFRAPTILKRLLQIPQLDIILYTLKLFKSLAPYMDRKWRTDHMEVANGVYLRIRMDVMDDWLDLTAADGDALEREISVAKASAISCTHPVECLLTTLRQAIRQACQQFNANRYQQPVVSPIYLLPPNAGEDEILEAALQEHRVALSPEFKACWRQWLLEEVPNAVV</sequence>
<dbReference type="Pfam" id="PF11882">
    <property type="entry name" value="DUF3402"/>
    <property type="match status" value="2"/>
</dbReference>
<protein>
    <recommendedName>
        <fullName evidence="1">Far11/STRP C-terminal domain-containing protein</fullName>
    </recommendedName>
</protein>
<dbReference type="InterPro" id="IPR040185">
    <property type="entry name" value="Far11/STRP"/>
</dbReference>
<organism evidence="2 3">
    <name type="scientific">Plasmodiophora brassicae</name>
    <name type="common">Clubroot disease agent</name>
    <dbReference type="NCBI Taxonomy" id="37360"/>
    <lineage>
        <taxon>Eukaryota</taxon>
        <taxon>Sar</taxon>
        <taxon>Rhizaria</taxon>
        <taxon>Endomyxa</taxon>
        <taxon>Phytomyxea</taxon>
        <taxon>Plasmodiophorida</taxon>
        <taxon>Plasmodiophoridae</taxon>
        <taxon>Plasmodiophora</taxon>
    </lineage>
</organism>
<evidence type="ECO:0000313" key="3">
    <source>
        <dbReference type="Proteomes" id="UP000039324"/>
    </source>
</evidence>
<dbReference type="Proteomes" id="UP000039324">
    <property type="component" value="Unassembled WGS sequence"/>
</dbReference>
<dbReference type="GO" id="GO:0007010">
    <property type="term" value="P:cytoskeleton organization"/>
    <property type="evidence" value="ECO:0007669"/>
    <property type="project" value="TreeGrafter"/>
</dbReference>
<dbReference type="SMART" id="SM01293">
    <property type="entry name" value="DUF3402"/>
    <property type="match status" value="1"/>
</dbReference>
<proteinExistence type="predicted"/>
<gene>
    <name evidence="2" type="ORF">PBRA_001859</name>
</gene>
<dbReference type="AlphaFoldDB" id="A0A0G4J1Q0"/>
<dbReference type="InterPro" id="IPR021819">
    <property type="entry name" value="Far11/STRP_C"/>
</dbReference>
<reference evidence="2 3" key="1">
    <citation type="submission" date="2015-02" db="EMBL/GenBank/DDBJ databases">
        <authorList>
            <person name="Chooi Y.-H."/>
        </authorList>
    </citation>
    <scope>NUCLEOTIDE SEQUENCE [LARGE SCALE GENOMIC DNA]</scope>
    <source>
        <strain evidence="2">E3</strain>
    </source>
</reference>
<dbReference type="STRING" id="37360.A0A0G4J1Q0"/>
<evidence type="ECO:0000313" key="2">
    <source>
        <dbReference type="EMBL" id="CEP01254.1"/>
    </source>
</evidence>
<dbReference type="PANTHER" id="PTHR13239:SF4">
    <property type="entry name" value="AT25231P"/>
    <property type="match status" value="1"/>
</dbReference>
<dbReference type="PANTHER" id="PTHR13239">
    <property type="entry name" value="PROTEIN REQUIRED FOR HYPHAL ANASTOMOSIS HAM-2"/>
    <property type="match status" value="1"/>
</dbReference>
<keyword evidence="3" id="KW-1185">Reference proteome</keyword>
<dbReference type="EMBL" id="CDSF01000112">
    <property type="protein sequence ID" value="CEP01254.1"/>
    <property type="molecule type" value="Genomic_DNA"/>
</dbReference>
<accession>A0A0G4J1Q0</accession>
<dbReference type="OrthoDB" id="18234at2759"/>